<sequence length="343" mass="39210">MSLDLEAQRLQNLQHKAKLLEELNLHSHSHSHSRAPKPINSDSETQKQPLKKRRLNTIAPSLPSRSSARIAASGPRVSYNDDNTGPSPRTDKIRRPHTTTTSRSRSQYQAQALSIPPTPSPPRSSDLPTLLAKYNSWTPSPSTPSPPTQSTDGTGTYHFPSHPTFTPNKSPLSILLEGAFGGSYFSPWHSRTLHLTLQDDHLHTLPENWRSQLHPPTKYLTAAHYDASLNKYAVPCGQSLTEWEAAGWINFSHDPRGWFEWYIRFWLGRRLDDGEDERQVGRWSRCVGPKGRWKRMLLKKYIQAGVRSIFDDDAEERENETCHHWAYQVTQEDLDEAWRERGP</sequence>
<feature type="compositionally biased region" description="Low complexity" evidence="1">
    <location>
        <begin position="123"/>
        <end position="140"/>
    </location>
</feature>
<comment type="caution">
    <text evidence="2">The sequence shown here is derived from an EMBL/GenBank/DDBJ whole genome shotgun (WGS) entry which is preliminary data.</text>
</comment>
<dbReference type="Proteomes" id="UP001345827">
    <property type="component" value="Unassembled WGS sequence"/>
</dbReference>
<name>A0AAV9QLN4_9PEZI</name>
<dbReference type="PANTHER" id="PTHR37948">
    <property type="entry name" value="ZGC:113208"/>
    <property type="match status" value="1"/>
</dbReference>
<keyword evidence="3" id="KW-1185">Reference proteome</keyword>
<evidence type="ECO:0000256" key="1">
    <source>
        <dbReference type="SAM" id="MobiDB-lite"/>
    </source>
</evidence>
<evidence type="ECO:0000313" key="3">
    <source>
        <dbReference type="Proteomes" id="UP001345827"/>
    </source>
</evidence>
<dbReference type="EMBL" id="JAXLQG010000002">
    <property type="protein sequence ID" value="KAK5543593.1"/>
    <property type="molecule type" value="Genomic_DNA"/>
</dbReference>
<feature type="region of interest" description="Disordered" evidence="1">
    <location>
        <begin position="26"/>
        <end position="163"/>
    </location>
</feature>
<accession>A0AAV9QLN4</accession>
<gene>
    <name evidence="2" type="ORF">LTR25_001207</name>
</gene>
<protein>
    <submittedName>
        <fullName evidence="2">Uncharacterized protein</fullName>
    </submittedName>
</protein>
<evidence type="ECO:0000313" key="2">
    <source>
        <dbReference type="EMBL" id="KAK5543593.1"/>
    </source>
</evidence>
<proteinExistence type="predicted"/>
<reference evidence="2 3" key="1">
    <citation type="submission" date="2023-06" db="EMBL/GenBank/DDBJ databases">
        <title>Black Yeasts Isolated from many extreme environments.</title>
        <authorList>
            <person name="Coleine C."/>
            <person name="Stajich J.E."/>
            <person name="Selbmann L."/>
        </authorList>
    </citation>
    <scope>NUCLEOTIDE SEQUENCE [LARGE SCALE GENOMIC DNA]</scope>
    <source>
        <strain evidence="2 3">CCFEE 5887</strain>
    </source>
</reference>
<dbReference type="PANTHER" id="PTHR37948:SF1">
    <property type="entry name" value="BLL5189 PROTEIN"/>
    <property type="match status" value="1"/>
</dbReference>
<organism evidence="2 3">
    <name type="scientific">Vermiconidia calcicola</name>
    <dbReference type="NCBI Taxonomy" id="1690605"/>
    <lineage>
        <taxon>Eukaryota</taxon>
        <taxon>Fungi</taxon>
        <taxon>Dikarya</taxon>
        <taxon>Ascomycota</taxon>
        <taxon>Pezizomycotina</taxon>
        <taxon>Dothideomycetes</taxon>
        <taxon>Dothideomycetidae</taxon>
        <taxon>Mycosphaerellales</taxon>
        <taxon>Extremaceae</taxon>
        <taxon>Vermiconidia</taxon>
    </lineage>
</organism>
<dbReference type="AlphaFoldDB" id="A0AAV9QLN4"/>